<name>A0A1W1Y970_9MICO</name>
<dbReference type="OrthoDB" id="9953302at2"/>
<dbReference type="AlphaFoldDB" id="A0A1W1Y970"/>
<protein>
    <submittedName>
        <fullName evidence="2">Uncharacterized protein</fullName>
    </submittedName>
</protein>
<keyword evidence="1" id="KW-0472">Membrane</keyword>
<evidence type="ECO:0000313" key="3">
    <source>
        <dbReference type="Proteomes" id="UP000192634"/>
    </source>
</evidence>
<dbReference type="EMBL" id="FWXN01000001">
    <property type="protein sequence ID" value="SMC32760.1"/>
    <property type="molecule type" value="Genomic_DNA"/>
</dbReference>
<feature type="transmembrane region" description="Helical" evidence="1">
    <location>
        <begin position="69"/>
        <end position="87"/>
    </location>
</feature>
<keyword evidence="1" id="KW-1133">Transmembrane helix</keyword>
<feature type="transmembrane region" description="Helical" evidence="1">
    <location>
        <begin position="21"/>
        <end position="39"/>
    </location>
</feature>
<proteinExistence type="predicted"/>
<organism evidence="2 3">
    <name type="scientific">Janibacter indicus</name>
    <dbReference type="NCBI Taxonomy" id="857417"/>
    <lineage>
        <taxon>Bacteria</taxon>
        <taxon>Bacillati</taxon>
        <taxon>Actinomycetota</taxon>
        <taxon>Actinomycetes</taxon>
        <taxon>Micrococcales</taxon>
        <taxon>Intrasporangiaceae</taxon>
        <taxon>Janibacter</taxon>
    </lineage>
</organism>
<evidence type="ECO:0000313" key="2">
    <source>
        <dbReference type="EMBL" id="SMC32760.1"/>
    </source>
</evidence>
<keyword evidence="1" id="KW-0812">Transmembrane</keyword>
<sequence length="119" mass="12204">MTRNRPTADEATSVGGTRLGRAVGAVLTVTLLAPAAAVLTSRLRGLIDLEAGLGSQCGGIDALGPALRTSLPVVFLVLAIPVALLSLGHRARGWVWLFAALVGTAALEVALRVWLPACL</sequence>
<dbReference type="RefSeq" id="WP_084449474.1">
    <property type="nucleotide sequence ID" value="NZ_CBDRLL010000003.1"/>
</dbReference>
<dbReference type="Proteomes" id="UP000192634">
    <property type="component" value="Unassembled WGS sequence"/>
</dbReference>
<gene>
    <name evidence="2" type="ORF">SAMN06296429_101231</name>
</gene>
<feature type="transmembrane region" description="Helical" evidence="1">
    <location>
        <begin position="94"/>
        <end position="115"/>
    </location>
</feature>
<reference evidence="2 3" key="1">
    <citation type="submission" date="2017-04" db="EMBL/GenBank/DDBJ databases">
        <authorList>
            <person name="Afonso C.L."/>
            <person name="Miller P.J."/>
            <person name="Scott M.A."/>
            <person name="Spackman E."/>
            <person name="Goraichik I."/>
            <person name="Dimitrov K.M."/>
            <person name="Suarez D.L."/>
            <person name="Swayne D.E."/>
        </authorList>
    </citation>
    <scope>NUCLEOTIDE SEQUENCE [LARGE SCALE GENOMIC DNA]</scope>
    <source>
        <strain evidence="2 3">CGMCC 1.12511</strain>
    </source>
</reference>
<accession>A0A1W1Y970</accession>
<evidence type="ECO:0000256" key="1">
    <source>
        <dbReference type="SAM" id="Phobius"/>
    </source>
</evidence>